<dbReference type="GO" id="GO:0008173">
    <property type="term" value="F:RNA methyltransferase activity"/>
    <property type="evidence" value="ECO:0007669"/>
    <property type="project" value="InterPro"/>
</dbReference>
<dbReference type="STRING" id="1838286.Verru16b_01971"/>
<dbReference type="EMBL" id="CP016094">
    <property type="protein sequence ID" value="AOS44902.1"/>
    <property type="molecule type" value="Genomic_DNA"/>
</dbReference>
<keyword evidence="1 5" id="KW-0489">Methyltransferase</keyword>
<feature type="active site" description="Nucleophile" evidence="5">
    <location>
        <position position="387"/>
    </location>
</feature>
<evidence type="ECO:0000256" key="5">
    <source>
        <dbReference type="PROSITE-ProRule" id="PRU01023"/>
    </source>
</evidence>
<evidence type="ECO:0000256" key="3">
    <source>
        <dbReference type="ARBA" id="ARBA00022691"/>
    </source>
</evidence>
<proteinExistence type="inferred from homology"/>
<gene>
    <name evidence="7" type="primary">rsmB_2</name>
    <name evidence="7" type="ORF">Verru16b_01971</name>
</gene>
<evidence type="ECO:0000313" key="8">
    <source>
        <dbReference type="Proteomes" id="UP000095228"/>
    </source>
</evidence>
<dbReference type="GO" id="GO:0006355">
    <property type="term" value="P:regulation of DNA-templated transcription"/>
    <property type="evidence" value="ECO:0007669"/>
    <property type="project" value="InterPro"/>
</dbReference>
<comment type="caution">
    <text evidence="5">Lacks conserved residue(s) required for the propagation of feature annotation.</text>
</comment>
<dbReference type="SUPFAM" id="SSF48013">
    <property type="entry name" value="NusB-like"/>
    <property type="match status" value="1"/>
</dbReference>
<dbReference type="KEGG" id="obg:Verru16b_01971"/>
<feature type="domain" description="SAM-dependent MTase RsmB/NOP-type" evidence="6">
    <location>
        <begin position="152"/>
        <end position="437"/>
    </location>
</feature>
<organism evidence="7 8">
    <name type="scientific">Lacunisphaera limnophila</name>
    <dbReference type="NCBI Taxonomy" id="1838286"/>
    <lineage>
        <taxon>Bacteria</taxon>
        <taxon>Pseudomonadati</taxon>
        <taxon>Verrucomicrobiota</taxon>
        <taxon>Opitutia</taxon>
        <taxon>Opitutales</taxon>
        <taxon>Opitutaceae</taxon>
        <taxon>Lacunisphaera</taxon>
    </lineage>
</organism>
<evidence type="ECO:0000256" key="2">
    <source>
        <dbReference type="ARBA" id="ARBA00022679"/>
    </source>
</evidence>
<dbReference type="InterPro" id="IPR006027">
    <property type="entry name" value="NusB_RsmB_TIM44"/>
</dbReference>
<evidence type="ECO:0000313" key="7">
    <source>
        <dbReference type="EMBL" id="AOS44902.1"/>
    </source>
</evidence>
<dbReference type="GO" id="GO:0003723">
    <property type="term" value="F:RNA binding"/>
    <property type="evidence" value="ECO:0007669"/>
    <property type="project" value="UniProtKB-UniRule"/>
</dbReference>
<dbReference type="PATRIC" id="fig|1838286.3.peg.1985"/>
<dbReference type="PRINTS" id="PR02008">
    <property type="entry name" value="RCMTFAMILY"/>
</dbReference>
<dbReference type="AlphaFoldDB" id="A0A1D8AVJ0"/>
<evidence type="ECO:0000256" key="1">
    <source>
        <dbReference type="ARBA" id="ARBA00022603"/>
    </source>
</evidence>
<dbReference type="PANTHER" id="PTHR22807:SF53">
    <property type="entry name" value="RIBOSOMAL RNA SMALL SUBUNIT METHYLTRANSFERASE B-RELATED"/>
    <property type="match status" value="1"/>
</dbReference>
<feature type="binding site" evidence="5">
    <location>
        <position position="334"/>
    </location>
    <ligand>
        <name>S-adenosyl-L-methionine</name>
        <dbReference type="ChEBI" id="CHEBI:59789"/>
    </ligand>
</feature>
<feature type="binding site" evidence="5">
    <location>
        <begin position="253"/>
        <end position="259"/>
    </location>
    <ligand>
        <name>S-adenosyl-L-methionine</name>
        <dbReference type="ChEBI" id="CHEBI:59789"/>
    </ligand>
</feature>
<dbReference type="EC" id="2.1.1.176" evidence="7"/>
<evidence type="ECO:0000256" key="4">
    <source>
        <dbReference type="ARBA" id="ARBA00022884"/>
    </source>
</evidence>
<keyword evidence="8" id="KW-1185">Reference proteome</keyword>
<dbReference type="Pfam" id="PF01189">
    <property type="entry name" value="Methyltr_RsmB-F"/>
    <property type="match status" value="1"/>
</dbReference>
<evidence type="ECO:0000259" key="6">
    <source>
        <dbReference type="PROSITE" id="PS51686"/>
    </source>
</evidence>
<comment type="similarity">
    <text evidence="5">Belongs to the class I-like SAM-binding methyltransferase superfamily. RsmB/NOP family.</text>
</comment>
<keyword evidence="4 5" id="KW-0694">RNA-binding</keyword>
<dbReference type="SUPFAM" id="SSF53335">
    <property type="entry name" value="S-adenosyl-L-methionine-dependent methyltransferases"/>
    <property type="match status" value="1"/>
</dbReference>
<name>A0A1D8AVJ0_9BACT</name>
<dbReference type="InterPro" id="IPR029063">
    <property type="entry name" value="SAM-dependent_MTases_sf"/>
</dbReference>
<dbReference type="PANTHER" id="PTHR22807">
    <property type="entry name" value="NOP2 YEAST -RELATED NOL1/NOP2/FMU SUN DOMAIN-CONTAINING"/>
    <property type="match status" value="1"/>
</dbReference>
<dbReference type="GO" id="GO:0001510">
    <property type="term" value="P:RNA methylation"/>
    <property type="evidence" value="ECO:0007669"/>
    <property type="project" value="InterPro"/>
</dbReference>
<dbReference type="InterPro" id="IPR023267">
    <property type="entry name" value="RCMT"/>
</dbReference>
<sequence>MMHDVKQGLEKGPEAAKPAFSGWVAATGLVERWLARAERVDTLLEGLATNLSGQERARAQHLFYGVVRWASRLEAAQAGLMAHPPRTKVKAVLMIAGFELLEGGPALTAKVIHHAVEQAKSVASPKEARLVNAVARKIADRLVAAPTDLATEFAHPEWLVARWTRQLGAETTRKLLAWNQQPAPVYARWRIEAPVPAFLAPTKWAGFYEVKAGHWEDIRRLANEGAIYLQDPSTRLCIDLLAPQAGEVILDACAAPGGKSLFMADTMKTGKIVALDEPVAPGKSDIRLVRLKENLARAPAGVEVALIQADLTKVNTVFYRNLNLPESYDAVLLDAPCSNTGVMRHRIDVKWRLQDGDFARHGQTQLELLHAAARLVHPGGRLVYSTCSIDADENESVIKAFFDSRAGGPFKLEKQVLATPWADGHDGAGAFLLVKNG</sequence>
<keyword evidence="3 5" id="KW-0949">S-adenosyl-L-methionine</keyword>
<dbReference type="Gene3D" id="1.10.940.10">
    <property type="entry name" value="NusB-like"/>
    <property type="match status" value="1"/>
</dbReference>
<dbReference type="InterPro" id="IPR049560">
    <property type="entry name" value="MeTrfase_RsmB-F_NOP2_cat"/>
</dbReference>
<dbReference type="Gene3D" id="3.40.50.150">
    <property type="entry name" value="Vaccinia Virus protein VP39"/>
    <property type="match status" value="1"/>
</dbReference>
<feature type="binding site" evidence="5">
    <location>
        <position position="310"/>
    </location>
    <ligand>
        <name>S-adenosyl-L-methionine</name>
        <dbReference type="ChEBI" id="CHEBI:59789"/>
    </ligand>
</feature>
<keyword evidence="2 5" id="KW-0808">Transferase</keyword>
<dbReference type="Pfam" id="PF01029">
    <property type="entry name" value="NusB"/>
    <property type="match status" value="1"/>
</dbReference>
<dbReference type="Proteomes" id="UP000095228">
    <property type="component" value="Chromosome"/>
</dbReference>
<accession>A0A1D8AVJ0</accession>
<dbReference type="PROSITE" id="PS51686">
    <property type="entry name" value="SAM_MT_RSMB_NOP"/>
    <property type="match status" value="1"/>
</dbReference>
<dbReference type="InterPro" id="IPR035926">
    <property type="entry name" value="NusB-like_sf"/>
</dbReference>
<dbReference type="CDD" id="cd02440">
    <property type="entry name" value="AdoMet_MTases"/>
    <property type="match status" value="1"/>
</dbReference>
<dbReference type="InterPro" id="IPR001678">
    <property type="entry name" value="MeTrfase_RsmB-F_NOP2_dom"/>
</dbReference>
<reference evidence="7 8" key="1">
    <citation type="submission" date="2016-06" db="EMBL/GenBank/DDBJ databases">
        <title>Three novel species with peptidoglycan cell walls form the new genus Lacunisphaera gen. nov. in the family Opitutaceae of the verrucomicrobial subdivision 4.</title>
        <authorList>
            <person name="Rast P."/>
            <person name="Gloeckner I."/>
            <person name="Jogler M."/>
            <person name="Boedeker C."/>
            <person name="Jeske O."/>
            <person name="Wiegand S."/>
            <person name="Reinhardt R."/>
            <person name="Schumann P."/>
            <person name="Rohde M."/>
            <person name="Spring S."/>
            <person name="Gloeckner F.O."/>
            <person name="Jogler C."/>
        </authorList>
    </citation>
    <scope>NUCLEOTIDE SEQUENCE [LARGE SCALE GENOMIC DNA]</scope>
    <source>
        <strain evidence="7 8">IG16b</strain>
    </source>
</reference>
<protein>
    <submittedName>
        <fullName evidence="7">Ribosomal RNA small subunit methyltransferase B</fullName>
        <ecNumber evidence="7">2.1.1.176</ecNumber>
    </submittedName>
</protein>